<dbReference type="KEGG" id="hdt:HYPDE_26928"/>
<proteinExistence type="predicted"/>
<dbReference type="HOGENOM" id="CLU_1701872_0_0_5"/>
<organism evidence="1 2">
    <name type="scientific">Hyphomicrobium denitrificans 1NES1</name>
    <dbReference type="NCBI Taxonomy" id="670307"/>
    <lineage>
        <taxon>Bacteria</taxon>
        <taxon>Pseudomonadati</taxon>
        <taxon>Pseudomonadota</taxon>
        <taxon>Alphaproteobacteria</taxon>
        <taxon>Hyphomicrobiales</taxon>
        <taxon>Hyphomicrobiaceae</taxon>
        <taxon>Hyphomicrobium</taxon>
    </lineage>
</organism>
<dbReference type="Proteomes" id="UP000005952">
    <property type="component" value="Chromosome"/>
</dbReference>
<evidence type="ECO:0000313" key="1">
    <source>
        <dbReference type="EMBL" id="AGK57066.1"/>
    </source>
</evidence>
<name>N0B970_9HYPH</name>
<evidence type="ECO:0000313" key="2">
    <source>
        <dbReference type="Proteomes" id="UP000005952"/>
    </source>
</evidence>
<dbReference type="EMBL" id="CP005587">
    <property type="protein sequence ID" value="AGK57066.1"/>
    <property type="molecule type" value="Genomic_DNA"/>
</dbReference>
<dbReference type="eggNOG" id="COG4635">
    <property type="taxonomic scope" value="Bacteria"/>
</dbReference>
<protein>
    <submittedName>
        <fullName evidence="1">Protoporphyrinogen oxidase</fullName>
    </submittedName>
</protein>
<sequence>MLRRGQSSFEAKILTEAFPTDLATIQWAYDGRLTLADRLQRQNKMENSSAFVSVSLPAATTDGREKAQQYVDRFIATTGWLPRKTLLVGGALHWSGCDYFQRQVLQRILLNGGITPGENVRFTDWVALETFIDDFLESCVRPDEPSLRPTPLLH</sequence>
<reference evidence="1 2" key="1">
    <citation type="journal article" date="2013" name="Genome Announc.">
        <title>Genome sequences for three denitrifying bacterial strains isolated from a uranium- and nitrate-contaminated subsurface environment.</title>
        <authorList>
            <person name="Venkatramanan R."/>
            <person name="Prakash O."/>
            <person name="Woyke T."/>
            <person name="Chain P."/>
            <person name="Goodwin L.A."/>
            <person name="Watson D."/>
            <person name="Brooks S."/>
            <person name="Kostka J.E."/>
            <person name="Green S.J."/>
        </authorList>
    </citation>
    <scope>NUCLEOTIDE SEQUENCE [LARGE SCALE GENOMIC DNA]</scope>
    <source>
        <strain evidence="1 2">1NES1</strain>
    </source>
</reference>
<gene>
    <name evidence="1" type="ORF">HYPDE_26928</name>
</gene>
<dbReference type="AlphaFoldDB" id="N0B970"/>
<keyword evidence="2" id="KW-1185">Reference proteome</keyword>
<accession>N0B970</accession>
<dbReference type="STRING" id="670307.HYPDE_26928"/>